<dbReference type="Gene3D" id="3.10.360.10">
    <property type="entry name" value="Antimicrobial Peptide, Beta-defensin 2, Chain A"/>
    <property type="match status" value="1"/>
</dbReference>
<keyword evidence="3" id="KW-0964">Secreted</keyword>
<evidence type="ECO:0000256" key="3">
    <source>
        <dbReference type="ARBA" id="ARBA00022525"/>
    </source>
</evidence>
<keyword evidence="7" id="KW-0044">Antibiotic</keyword>
<sequence length="77" mass="8742">MSYLRNSTSLVRVPKAFLKPFRVCCFVIAGHGGIINTLQKYYCRVRGGRCAVLSCLPKEEQIGKCSTRGRKCCRRKK</sequence>
<keyword evidence="4" id="KW-0929">Antimicrobial</keyword>
<dbReference type="GO" id="GO:0050829">
    <property type="term" value="P:defense response to Gram-negative bacterium"/>
    <property type="evidence" value="ECO:0007669"/>
    <property type="project" value="UniProtKB-ARBA"/>
</dbReference>
<reference evidence="10" key="1">
    <citation type="submission" date="2008-07" db="EMBL/GenBank/DDBJ databases">
        <title>Identification of a novel human beta-defensin homolog coded by one exon from keratinocyte cell.</title>
        <authorList>
            <person name="Kim S.J."/>
            <person name="Moh S.H."/>
            <person name="Kim H.S."/>
            <person name="Seo H.H."/>
            <person name="Lee J.H."/>
            <person name="Jung D.H."/>
        </authorList>
    </citation>
    <scope>NUCLEOTIDE SEQUENCE</scope>
    <source>
        <tissue evidence="10">Skin</tissue>
    </source>
</reference>
<dbReference type="AlphaFoldDB" id="C7S8D6"/>
<dbReference type="PANTHER" id="PTHR20515">
    <property type="entry name" value="BETA-DEFENSIN"/>
    <property type="match status" value="1"/>
</dbReference>
<evidence type="ECO:0000313" key="10">
    <source>
        <dbReference type="EMBL" id="ACK99045.1"/>
    </source>
</evidence>
<dbReference type="SUPFAM" id="SSF57392">
    <property type="entry name" value="Defensin-like"/>
    <property type="match status" value="1"/>
</dbReference>
<dbReference type="SMR" id="C7S8D6"/>
<dbReference type="GO" id="GO:0005615">
    <property type="term" value="C:extracellular space"/>
    <property type="evidence" value="ECO:0007669"/>
    <property type="project" value="UniProtKB-ARBA"/>
</dbReference>
<evidence type="ECO:0000256" key="4">
    <source>
        <dbReference type="ARBA" id="ARBA00022529"/>
    </source>
</evidence>
<dbReference type="FunFam" id="3.10.360.10:FF:000001">
    <property type="entry name" value="Beta-defensin 1"/>
    <property type="match status" value="1"/>
</dbReference>
<evidence type="ECO:0000256" key="5">
    <source>
        <dbReference type="ARBA" id="ARBA00022729"/>
    </source>
</evidence>
<comment type="subcellular location">
    <subcellularLocation>
        <location evidence="1">Secreted</location>
    </subcellularLocation>
</comment>
<dbReference type="GO" id="GO:0050830">
    <property type="term" value="P:defense response to Gram-positive bacterium"/>
    <property type="evidence" value="ECO:0007669"/>
    <property type="project" value="UniProtKB-ARBA"/>
</dbReference>
<keyword evidence="5" id="KW-0732">Signal</keyword>
<evidence type="ECO:0000259" key="9">
    <source>
        <dbReference type="Pfam" id="PF00711"/>
    </source>
</evidence>
<dbReference type="GO" id="GO:0140546">
    <property type="term" value="P:defense response to symbiont"/>
    <property type="evidence" value="ECO:0007669"/>
    <property type="project" value="UniProtKB-ARBA"/>
</dbReference>
<feature type="domain" description="Beta-defensin-like" evidence="9">
    <location>
        <begin position="39"/>
        <end position="74"/>
    </location>
</feature>
<keyword evidence="6" id="KW-0211">Defensin</keyword>
<evidence type="ECO:0000256" key="1">
    <source>
        <dbReference type="ARBA" id="ARBA00004613"/>
    </source>
</evidence>
<dbReference type="InterPro" id="IPR001855">
    <property type="entry name" value="Defensin_beta-like"/>
</dbReference>
<keyword evidence="8" id="KW-1015">Disulfide bond</keyword>
<dbReference type="Pfam" id="PF00711">
    <property type="entry name" value="Defensin_beta"/>
    <property type="match status" value="1"/>
</dbReference>
<dbReference type="EMBL" id="EU918408">
    <property type="protein sequence ID" value="ACK99045.1"/>
    <property type="molecule type" value="mRNA"/>
</dbReference>
<evidence type="ECO:0000256" key="6">
    <source>
        <dbReference type="ARBA" id="ARBA00022940"/>
    </source>
</evidence>
<evidence type="ECO:0000256" key="7">
    <source>
        <dbReference type="ARBA" id="ARBA00023022"/>
    </source>
</evidence>
<organism evidence="10">
    <name type="scientific">Homo sapiens</name>
    <name type="common">Human</name>
    <dbReference type="NCBI Taxonomy" id="9606"/>
    <lineage>
        <taxon>Eukaryota</taxon>
        <taxon>Metazoa</taxon>
        <taxon>Chordata</taxon>
        <taxon>Craniata</taxon>
        <taxon>Vertebrata</taxon>
        <taxon>Euteleostomi</taxon>
        <taxon>Mammalia</taxon>
        <taxon>Eutheria</taxon>
        <taxon>Euarchontoglires</taxon>
        <taxon>Primates</taxon>
        <taxon>Haplorrhini</taxon>
        <taxon>Catarrhini</taxon>
        <taxon>Hominidae</taxon>
        <taxon>Homo</taxon>
    </lineage>
</organism>
<dbReference type="PANTHER" id="PTHR20515:SF0">
    <property type="entry name" value="BETA-DEFENSIN 103"/>
    <property type="match status" value="1"/>
</dbReference>
<proteinExistence type="evidence at transcript level"/>
<name>C7S8D6_HUMAN</name>
<evidence type="ECO:0000256" key="2">
    <source>
        <dbReference type="ARBA" id="ARBA00007371"/>
    </source>
</evidence>
<protein>
    <submittedName>
        <fullName evidence="10">Beta-defensin-like protein</fullName>
    </submittedName>
</protein>
<evidence type="ECO:0000256" key="8">
    <source>
        <dbReference type="ARBA" id="ARBA00023157"/>
    </source>
</evidence>
<accession>C7S8D6</accession>
<dbReference type="GO" id="GO:0005796">
    <property type="term" value="C:Golgi lumen"/>
    <property type="evidence" value="ECO:0007669"/>
    <property type="project" value="UniProtKB-ARBA"/>
</dbReference>
<comment type="similarity">
    <text evidence="2">Belongs to the beta-defensin family.</text>
</comment>